<dbReference type="EMBL" id="CP115611">
    <property type="protein sequence ID" value="WBW70997.1"/>
    <property type="molecule type" value="Genomic_DNA"/>
</dbReference>
<dbReference type="AlphaFoldDB" id="A0AAF0ATU5"/>
<evidence type="ECO:0000256" key="2">
    <source>
        <dbReference type="ARBA" id="ARBA00022801"/>
    </source>
</evidence>
<dbReference type="Pfam" id="PF26113">
    <property type="entry name" value="GH16_XgeA"/>
    <property type="match status" value="1"/>
</dbReference>
<gene>
    <name evidence="7" type="primary">crr1</name>
    <name evidence="7" type="ORF">SOMG_00853</name>
</gene>
<dbReference type="FunFam" id="2.60.120.200:FF:000114">
    <property type="entry name" value="Probable endo-1,3(4)-beta-glucanase NFIA_089530"/>
    <property type="match status" value="1"/>
</dbReference>
<dbReference type="PANTHER" id="PTHR10963:SF24">
    <property type="entry name" value="GLYCOSIDASE C21B10.07-RELATED"/>
    <property type="match status" value="1"/>
</dbReference>
<keyword evidence="3" id="KW-0326">Glycosidase</keyword>
<feature type="domain" description="GH16" evidence="6">
    <location>
        <begin position="91"/>
        <end position="356"/>
    </location>
</feature>
<dbReference type="CDD" id="cd02181">
    <property type="entry name" value="GH16_fungal_Lam16A_glucanase"/>
    <property type="match status" value="1"/>
</dbReference>
<keyword evidence="5" id="KW-1133">Transmembrane helix</keyword>
<dbReference type="GO" id="GO:0004553">
    <property type="term" value="F:hydrolase activity, hydrolyzing O-glycosyl compounds"/>
    <property type="evidence" value="ECO:0007669"/>
    <property type="project" value="InterPro"/>
</dbReference>
<dbReference type="Gene3D" id="2.60.120.200">
    <property type="match status" value="1"/>
</dbReference>
<dbReference type="InterPro" id="IPR050546">
    <property type="entry name" value="Glycosyl_Hydrlase_16"/>
</dbReference>
<dbReference type="InterPro" id="IPR000757">
    <property type="entry name" value="Beta-glucanase-like"/>
</dbReference>
<evidence type="ECO:0000256" key="5">
    <source>
        <dbReference type="SAM" id="Phobius"/>
    </source>
</evidence>
<protein>
    <submittedName>
        <fullName evidence="7">Glycosyl hydrolase family Crr1</fullName>
    </submittedName>
</protein>
<name>A0AAF0ATU5_9SCHI</name>
<dbReference type="GO" id="GO:0009251">
    <property type="term" value="P:glucan catabolic process"/>
    <property type="evidence" value="ECO:0007669"/>
    <property type="project" value="TreeGrafter"/>
</dbReference>
<sequence>MLPVTHHSQQSFSNDDFSSHLEKGSNYPHEYEPESRKLNTDDEHFDEIKKPWYQTYERKILIGIIVFICVLLIIILGSVLGHRTHERNRHPSYKQENYTMLKSYEGESFFDNFDFFSEADPTKGFVQYKTREASEQMGLIHANSTNVIMTADNKEKAPNGRPSVRISTKEYFKNVLIILDVLHAPTGCGTWPAFWTVGDDWPKNGEIDIMENVNLARKGQVTLHTDDGCDMTGVKQVMTGNTLQSNCYVNAPGANNAGCGVKAAEDGSFGAPFNAQQGGVYALDWRSEGIRAWFFNRTNIPTDITNKQPQPANWETPLADFPNTKCNIDKRFGNQKIVFDLTFCGDWAGASSSLTNAGCPSSCTDFVANNPQNLTEAYWDIRSLNVFKSQ</sequence>
<dbReference type="Proteomes" id="UP001212411">
    <property type="component" value="Chromosome 1"/>
</dbReference>
<reference evidence="7 8" key="1">
    <citation type="journal article" date="2023" name="G3 (Bethesda)">
        <title>A high-quality reference genome for the fission yeast Schizosaccharomyces osmophilus.</title>
        <authorList>
            <person name="Jia G.S."/>
            <person name="Zhang W.C."/>
            <person name="Liang Y."/>
            <person name="Liu X.H."/>
            <person name="Rhind N."/>
            <person name="Pidoux A."/>
            <person name="Brysch-Herzberg M."/>
            <person name="Du L.L."/>
        </authorList>
    </citation>
    <scope>NUCLEOTIDE SEQUENCE [LARGE SCALE GENOMIC DNA]</scope>
    <source>
        <strain evidence="7 8">CBS 15793</strain>
    </source>
</reference>
<comment type="similarity">
    <text evidence="1">Belongs to the glycosyl hydrolase 16 family.</text>
</comment>
<evidence type="ECO:0000313" key="8">
    <source>
        <dbReference type="Proteomes" id="UP001212411"/>
    </source>
</evidence>
<evidence type="ECO:0000256" key="4">
    <source>
        <dbReference type="SAM" id="MobiDB-lite"/>
    </source>
</evidence>
<keyword evidence="2 7" id="KW-0378">Hydrolase</keyword>
<evidence type="ECO:0000259" key="6">
    <source>
        <dbReference type="PROSITE" id="PS51762"/>
    </source>
</evidence>
<evidence type="ECO:0000256" key="3">
    <source>
        <dbReference type="ARBA" id="ARBA00023295"/>
    </source>
</evidence>
<keyword evidence="8" id="KW-1185">Reference proteome</keyword>
<feature type="region of interest" description="Disordered" evidence="4">
    <location>
        <begin position="1"/>
        <end position="38"/>
    </location>
</feature>
<dbReference type="InterPro" id="IPR013320">
    <property type="entry name" value="ConA-like_dom_sf"/>
</dbReference>
<keyword evidence="5" id="KW-0472">Membrane</keyword>
<feature type="compositionally biased region" description="Low complexity" evidence="4">
    <location>
        <begin position="7"/>
        <end position="16"/>
    </location>
</feature>
<evidence type="ECO:0000313" key="7">
    <source>
        <dbReference type="EMBL" id="WBW70997.1"/>
    </source>
</evidence>
<dbReference type="KEGG" id="som:SOMG_00853"/>
<feature type="compositionally biased region" description="Basic and acidic residues" evidence="4">
    <location>
        <begin position="17"/>
        <end position="38"/>
    </location>
</feature>
<accession>A0AAF0ATU5</accession>
<dbReference type="PROSITE" id="PS51762">
    <property type="entry name" value="GH16_2"/>
    <property type="match status" value="1"/>
</dbReference>
<evidence type="ECO:0000256" key="1">
    <source>
        <dbReference type="ARBA" id="ARBA00006865"/>
    </source>
</evidence>
<keyword evidence="5" id="KW-0812">Transmembrane</keyword>
<dbReference type="PANTHER" id="PTHR10963">
    <property type="entry name" value="GLYCOSYL HYDROLASE-RELATED"/>
    <property type="match status" value="1"/>
</dbReference>
<feature type="transmembrane region" description="Helical" evidence="5">
    <location>
        <begin position="60"/>
        <end position="80"/>
    </location>
</feature>
<dbReference type="SUPFAM" id="SSF49899">
    <property type="entry name" value="Concanavalin A-like lectins/glucanases"/>
    <property type="match status" value="1"/>
</dbReference>
<proteinExistence type="inferred from homology"/>
<dbReference type="GeneID" id="80874335"/>
<dbReference type="RefSeq" id="XP_056035240.1">
    <property type="nucleotide sequence ID" value="XM_056179646.1"/>
</dbReference>
<organism evidence="7 8">
    <name type="scientific">Schizosaccharomyces osmophilus</name>
    <dbReference type="NCBI Taxonomy" id="2545709"/>
    <lineage>
        <taxon>Eukaryota</taxon>
        <taxon>Fungi</taxon>
        <taxon>Dikarya</taxon>
        <taxon>Ascomycota</taxon>
        <taxon>Taphrinomycotina</taxon>
        <taxon>Schizosaccharomycetes</taxon>
        <taxon>Schizosaccharomycetales</taxon>
        <taxon>Schizosaccharomycetaceae</taxon>
        <taxon>Schizosaccharomyces</taxon>
    </lineage>
</organism>